<evidence type="ECO:0000256" key="1">
    <source>
        <dbReference type="SAM" id="SignalP"/>
    </source>
</evidence>
<evidence type="ECO:0000313" key="3">
    <source>
        <dbReference type="Proteomes" id="UP000800093"/>
    </source>
</evidence>
<dbReference type="AlphaFoldDB" id="A0A9P4KHW7"/>
<gene>
    <name evidence="2" type="ORF">CC78DRAFT_596778</name>
</gene>
<reference evidence="3" key="1">
    <citation type="journal article" date="2020" name="Stud. Mycol.">
        <title>101 Dothideomycetes genomes: A test case for predicting lifestyles and emergence of pathogens.</title>
        <authorList>
            <person name="Haridas S."/>
            <person name="Albert R."/>
            <person name="Binder M."/>
            <person name="Bloem J."/>
            <person name="LaButti K."/>
            <person name="Salamov A."/>
            <person name="Andreopoulos B."/>
            <person name="Baker S."/>
            <person name="Barry K."/>
            <person name="Bills G."/>
            <person name="Bluhm B."/>
            <person name="Cannon C."/>
            <person name="Castanera R."/>
            <person name="Culley D."/>
            <person name="Daum C."/>
            <person name="Ezra D."/>
            <person name="Gonzalez J."/>
            <person name="Henrissat B."/>
            <person name="Kuo A."/>
            <person name="Liang C."/>
            <person name="Lipzen A."/>
            <person name="Lutzoni F."/>
            <person name="Magnuson J."/>
            <person name="Mondo S."/>
            <person name="Nolan M."/>
            <person name="Ohm R."/>
            <person name="Pangilinan J."/>
            <person name="Park H.-J."/>
            <person name="Ramirez L."/>
            <person name="Alfaro M."/>
            <person name="Sun H."/>
            <person name="Tritt A."/>
            <person name="Yoshinaga Y."/>
            <person name="Zwiers L.-H."/>
            <person name="Turgeon B."/>
            <person name="Goodwin S."/>
            <person name="Spatafora J."/>
            <person name="Crous P."/>
            <person name="Grigoriev I."/>
        </authorList>
    </citation>
    <scope>NUCLEOTIDE SEQUENCE [LARGE SCALE GENOMIC DNA]</scope>
    <source>
        <strain evidence="3">CBS 304.66</strain>
    </source>
</reference>
<protein>
    <submittedName>
        <fullName evidence="2">Uncharacterized protein</fullName>
    </submittedName>
</protein>
<keyword evidence="3" id="KW-1185">Reference proteome</keyword>
<keyword evidence="1" id="KW-0732">Signal</keyword>
<feature type="chain" id="PRO_5040506925" evidence="1">
    <location>
        <begin position="19"/>
        <end position="150"/>
    </location>
</feature>
<dbReference type="EMBL" id="ML986598">
    <property type="protein sequence ID" value="KAF2266509.1"/>
    <property type="molecule type" value="Genomic_DNA"/>
</dbReference>
<name>A0A9P4KHW7_9PLEO</name>
<proteinExistence type="predicted"/>
<sequence length="150" mass="15881">MQLLQLLYSLILVGSVAGNVEKQFEFEPRGVEPAIGSVELPRLEGQIGEQSLASLFARQNGNECMTAAGQRFGCAPNKCTETPRVVVRASLEWPAGQTKSAVARVAAQRDASAAARKDAAISVKLVAAVQGQHSAAITPYLSVAVEYAVR</sequence>
<comment type="caution">
    <text evidence="2">The sequence shown here is derived from an EMBL/GenBank/DDBJ whole genome shotgun (WGS) entry which is preliminary data.</text>
</comment>
<evidence type="ECO:0000313" key="2">
    <source>
        <dbReference type="EMBL" id="KAF2266509.1"/>
    </source>
</evidence>
<accession>A0A9P4KHW7</accession>
<organism evidence="2 3">
    <name type="scientific">Lojkania enalia</name>
    <dbReference type="NCBI Taxonomy" id="147567"/>
    <lineage>
        <taxon>Eukaryota</taxon>
        <taxon>Fungi</taxon>
        <taxon>Dikarya</taxon>
        <taxon>Ascomycota</taxon>
        <taxon>Pezizomycotina</taxon>
        <taxon>Dothideomycetes</taxon>
        <taxon>Pleosporomycetidae</taxon>
        <taxon>Pleosporales</taxon>
        <taxon>Pleosporales incertae sedis</taxon>
        <taxon>Lojkania</taxon>
    </lineage>
</organism>
<feature type="signal peptide" evidence="1">
    <location>
        <begin position="1"/>
        <end position="18"/>
    </location>
</feature>
<dbReference type="Proteomes" id="UP000800093">
    <property type="component" value="Unassembled WGS sequence"/>
</dbReference>